<dbReference type="Proteomes" id="UP001054945">
    <property type="component" value="Unassembled WGS sequence"/>
</dbReference>
<comment type="caution">
    <text evidence="1">The sequence shown here is derived from an EMBL/GenBank/DDBJ whole genome shotgun (WGS) entry which is preliminary data.</text>
</comment>
<proteinExistence type="predicted"/>
<evidence type="ECO:0000313" key="2">
    <source>
        <dbReference type="Proteomes" id="UP001054945"/>
    </source>
</evidence>
<reference evidence="1 2" key="1">
    <citation type="submission" date="2021-06" db="EMBL/GenBank/DDBJ databases">
        <title>Caerostris extrusa draft genome.</title>
        <authorList>
            <person name="Kono N."/>
            <person name="Arakawa K."/>
        </authorList>
    </citation>
    <scope>NUCLEOTIDE SEQUENCE [LARGE SCALE GENOMIC DNA]</scope>
</reference>
<gene>
    <name evidence="1" type="ORF">CEXT_558071</name>
</gene>
<dbReference type="EMBL" id="BPLR01018360">
    <property type="protein sequence ID" value="GIY98935.1"/>
    <property type="molecule type" value="Genomic_DNA"/>
</dbReference>
<accession>A0AAV4XUR6</accession>
<protein>
    <submittedName>
        <fullName evidence="1">Uncharacterized protein</fullName>
    </submittedName>
</protein>
<sequence>MLALVMPSVLLFYSDEETSDTSALLYLPIAPKIDDRDREVAQKMKCKSRISDLGVYQIFLEDEIVEIL</sequence>
<organism evidence="1 2">
    <name type="scientific">Caerostris extrusa</name>
    <name type="common">Bark spider</name>
    <name type="synonym">Caerostris bankana</name>
    <dbReference type="NCBI Taxonomy" id="172846"/>
    <lineage>
        <taxon>Eukaryota</taxon>
        <taxon>Metazoa</taxon>
        <taxon>Ecdysozoa</taxon>
        <taxon>Arthropoda</taxon>
        <taxon>Chelicerata</taxon>
        <taxon>Arachnida</taxon>
        <taxon>Araneae</taxon>
        <taxon>Araneomorphae</taxon>
        <taxon>Entelegynae</taxon>
        <taxon>Araneoidea</taxon>
        <taxon>Araneidae</taxon>
        <taxon>Caerostris</taxon>
    </lineage>
</organism>
<name>A0AAV4XUR6_CAEEX</name>
<evidence type="ECO:0000313" key="1">
    <source>
        <dbReference type="EMBL" id="GIY98935.1"/>
    </source>
</evidence>
<keyword evidence="2" id="KW-1185">Reference proteome</keyword>
<dbReference type="AlphaFoldDB" id="A0AAV4XUR6"/>